<proteinExistence type="inferred from homology"/>
<protein>
    <recommendedName>
        <fullName evidence="11">Selenoprotein O</fullName>
    </recommendedName>
</protein>
<accession>A0ABS1E3X4</accession>
<comment type="caution">
    <text evidence="9">The sequence shown here is derived from an EMBL/GenBank/DDBJ whole genome shotgun (WGS) entry which is preliminary data.</text>
</comment>
<keyword evidence="10" id="KW-1185">Reference proteome</keyword>
<feature type="non-terminal residue" evidence="9">
    <location>
        <position position="132"/>
    </location>
</feature>
<name>A0ABS1E3X4_9GAMM</name>
<keyword evidence="8" id="KW-0460">Magnesium</keyword>
<evidence type="ECO:0008006" key="11">
    <source>
        <dbReference type="Google" id="ProtNLM"/>
    </source>
</evidence>
<evidence type="ECO:0000256" key="2">
    <source>
        <dbReference type="ARBA" id="ARBA00009747"/>
    </source>
</evidence>
<dbReference type="InterPro" id="IPR003846">
    <property type="entry name" value="SelO"/>
</dbReference>
<keyword evidence="5" id="KW-0479">Metal-binding</keyword>
<keyword evidence="7" id="KW-0067">ATP-binding</keyword>
<evidence type="ECO:0000313" key="9">
    <source>
        <dbReference type="EMBL" id="MBK1726203.1"/>
    </source>
</evidence>
<dbReference type="Pfam" id="PF02696">
    <property type="entry name" value="SelO"/>
    <property type="match status" value="1"/>
</dbReference>
<dbReference type="Proteomes" id="UP000738126">
    <property type="component" value="Unassembled WGS sequence"/>
</dbReference>
<reference evidence="9 10" key="1">
    <citation type="journal article" date="2020" name="Microorganisms">
        <title>Osmotic Adaptation and Compatible Solute Biosynthesis of Phototrophic Bacteria as Revealed from Genome Analyses.</title>
        <authorList>
            <person name="Imhoff J.F."/>
            <person name="Rahn T."/>
            <person name="Kunzel S."/>
            <person name="Keller A."/>
            <person name="Neulinger S.C."/>
        </authorList>
    </citation>
    <scope>NUCLEOTIDE SEQUENCE [LARGE SCALE GENOMIC DNA]</scope>
    <source>
        <strain evidence="9 10">DSM 15116</strain>
    </source>
</reference>
<evidence type="ECO:0000256" key="7">
    <source>
        <dbReference type="ARBA" id="ARBA00022840"/>
    </source>
</evidence>
<sequence length="132" mass="14302">MHSGDGYLDHLPWQSSYARLPPRLYARVLPSPVPLPTLVRINDRLAWRLGLDPEALRRPESVEALAGNRVPAGCDPIALAYAGHQFGAFVPQLGDGRALLLGELLDRDGRRCDLQLKGAGPTPFSRGGDGRA</sequence>
<dbReference type="PANTHER" id="PTHR32057:SF14">
    <property type="entry name" value="PROTEIN ADENYLYLTRANSFERASE SELO, MITOCHONDRIAL"/>
    <property type="match status" value="1"/>
</dbReference>
<evidence type="ECO:0000256" key="6">
    <source>
        <dbReference type="ARBA" id="ARBA00022741"/>
    </source>
</evidence>
<evidence type="ECO:0000256" key="4">
    <source>
        <dbReference type="ARBA" id="ARBA00022695"/>
    </source>
</evidence>
<organism evidence="9 10">
    <name type="scientific">Halorhodospira neutriphila</name>
    <dbReference type="NCBI Taxonomy" id="168379"/>
    <lineage>
        <taxon>Bacteria</taxon>
        <taxon>Pseudomonadati</taxon>
        <taxon>Pseudomonadota</taxon>
        <taxon>Gammaproteobacteria</taxon>
        <taxon>Chromatiales</taxon>
        <taxon>Ectothiorhodospiraceae</taxon>
        <taxon>Halorhodospira</taxon>
    </lineage>
</organism>
<keyword evidence="6" id="KW-0547">Nucleotide-binding</keyword>
<evidence type="ECO:0000256" key="1">
    <source>
        <dbReference type="ARBA" id="ARBA00001946"/>
    </source>
</evidence>
<dbReference type="PANTHER" id="PTHR32057">
    <property type="entry name" value="PROTEIN ADENYLYLTRANSFERASE SELO, MITOCHONDRIAL"/>
    <property type="match status" value="1"/>
</dbReference>
<comment type="cofactor">
    <cofactor evidence="1">
        <name>Mg(2+)</name>
        <dbReference type="ChEBI" id="CHEBI:18420"/>
    </cofactor>
</comment>
<evidence type="ECO:0000256" key="3">
    <source>
        <dbReference type="ARBA" id="ARBA00022679"/>
    </source>
</evidence>
<keyword evidence="4" id="KW-0548">Nucleotidyltransferase</keyword>
<evidence type="ECO:0000313" key="10">
    <source>
        <dbReference type="Proteomes" id="UP000738126"/>
    </source>
</evidence>
<dbReference type="RefSeq" id="WP_200257060.1">
    <property type="nucleotide sequence ID" value="NZ_NRSH01000028.1"/>
</dbReference>
<comment type="similarity">
    <text evidence="2">Belongs to the SELO family.</text>
</comment>
<evidence type="ECO:0000256" key="8">
    <source>
        <dbReference type="ARBA" id="ARBA00022842"/>
    </source>
</evidence>
<keyword evidence="3" id="KW-0808">Transferase</keyword>
<evidence type="ECO:0000256" key="5">
    <source>
        <dbReference type="ARBA" id="ARBA00022723"/>
    </source>
</evidence>
<dbReference type="EMBL" id="NRSH01000028">
    <property type="protein sequence ID" value="MBK1726203.1"/>
    <property type="molecule type" value="Genomic_DNA"/>
</dbReference>
<gene>
    <name evidence="9" type="ORF">CKO13_04020</name>
</gene>